<dbReference type="InterPro" id="IPR003488">
    <property type="entry name" value="DprA"/>
</dbReference>
<dbReference type="PANTHER" id="PTHR43022:SF1">
    <property type="entry name" value="PROTEIN SMF"/>
    <property type="match status" value="1"/>
</dbReference>
<keyword evidence="4" id="KW-1185">Reference proteome</keyword>
<reference evidence="3 4" key="1">
    <citation type="submission" date="2015-11" db="EMBL/GenBank/DDBJ databases">
        <title>Draft genome sequences of new species of the genus Lactobacillus isolated from orchardgrass silage.</title>
        <authorList>
            <person name="Tohno M."/>
            <person name="Tanizawa Y."/>
            <person name="Arita M."/>
        </authorList>
    </citation>
    <scope>NUCLEOTIDE SEQUENCE [LARGE SCALE GENOMIC DNA]</scope>
    <source>
        <strain evidence="3 4">IWT30</strain>
    </source>
</reference>
<sequence>MNLNQFLLRLHLTPGIGFKGEYLVAQWLTEHPGQLRNMLPQKVSEIAGVLPQHRQKFERGFMSEKVSQALARHEKESQYLTFFDAQYPIMLKESWLPPVVLFYQGNLDLLNADRLLSVVGSRKSSPYSETVLTSMMPALVEKGVVIVSGLAMGVDSLSHRLALRHQGHTIGVIGTGLNLSYPASSQKLQQYMAQHDLVLSEYPLDAVGKKYHFVERNRIIAGLSQATIVVQAQEKSGSLITASLALQNNRDVMAVPGRIDDPLSGGCNQLIQAGAKAVLTATDILDEYPSLTVK</sequence>
<gene>
    <name evidence="3" type="primary">smf</name>
    <name evidence="3" type="ORF">IWT30_01561</name>
</gene>
<feature type="domain" description="Smf/DprA SLOG" evidence="2">
    <location>
        <begin position="79"/>
        <end position="288"/>
    </location>
</feature>
<dbReference type="Proteomes" id="UP000198374">
    <property type="component" value="Unassembled WGS sequence"/>
</dbReference>
<dbReference type="RefSeq" id="WP_159459308.1">
    <property type="nucleotide sequence ID" value="NZ_BCMF01000007.1"/>
</dbReference>
<evidence type="ECO:0000259" key="2">
    <source>
        <dbReference type="Pfam" id="PF02481"/>
    </source>
</evidence>
<dbReference type="Pfam" id="PF02481">
    <property type="entry name" value="DNA_processg_A"/>
    <property type="match status" value="1"/>
</dbReference>
<dbReference type="NCBIfam" id="TIGR00732">
    <property type="entry name" value="dprA"/>
    <property type="match status" value="1"/>
</dbReference>
<proteinExistence type="inferred from homology"/>
<protein>
    <submittedName>
        <fullName evidence="3">DNA processing protein</fullName>
    </submittedName>
</protein>
<dbReference type="EMBL" id="BCMF01000007">
    <property type="protein sequence ID" value="GAW99591.1"/>
    <property type="molecule type" value="Genomic_DNA"/>
</dbReference>
<dbReference type="PANTHER" id="PTHR43022">
    <property type="entry name" value="PROTEIN SMF"/>
    <property type="match status" value="1"/>
</dbReference>
<dbReference type="OrthoDB" id="9785707at2"/>
<dbReference type="AlphaFoldDB" id="A0A1Z5IDA3"/>
<comment type="caution">
    <text evidence="3">The sequence shown here is derived from an EMBL/GenBank/DDBJ whole genome shotgun (WGS) entry which is preliminary data.</text>
</comment>
<dbReference type="GO" id="GO:0009294">
    <property type="term" value="P:DNA-mediated transformation"/>
    <property type="evidence" value="ECO:0007669"/>
    <property type="project" value="InterPro"/>
</dbReference>
<evidence type="ECO:0000256" key="1">
    <source>
        <dbReference type="ARBA" id="ARBA00006525"/>
    </source>
</evidence>
<organism evidence="3 4">
    <name type="scientific">Secundilactobacillus mixtipabuli</name>
    <dbReference type="NCBI Taxonomy" id="1435342"/>
    <lineage>
        <taxon>Bacteria</taxon>
        <taxon>Bacillati</taxon>
        <taxon>Bacillota</taxon>
        <taxon>Bacilli</taxon>
        <taxon>Lactobacillales</taxon>
        <taxon>Lactobacillaceae</taxon>
        <taxon>Secundilactobacillus</taxon>
    </lineage>
</organism>
<comment type="similarity">
    <text evidence="1">Belongs to the DprA/Smf family.</text>
</comment>
<name>A0A1Z5IDA3_9LACO</name>
<dbReference type="Gene3D" id="3.40.50.450">
    <property type="match status" value="1"/>
</dbReference>
<dbReference type="SUPFAM" id="SSF102405">
    <property type="entry name" value="MCP/YpsA-like"/>
    <property type="match status" value="1"/>
</dbReference>
<accession>A0A1Z5IDA3</accession>
<dbReference type="InterPro" id="IPR057666">
    <property type="entry name" value="DrpA_SLOG"/>
</dbReference>
<evidence type="ECO:0000313" key="3">
    <source>
        <dbReference type="EMBL" id="GAW99591.1"/>
    </source>
</evidence>
<evidence type="ECO:0000313" key="4">
    <source>
        <dbReference type="Proteomes" id="UP000198374"/>
    </source>
</evidence>